<organism evidence="1 2">
    <name type="scientific">Heterorhabditis bacteriophora</name>
    <name type="common">Entomopathogenic nematode worm</name>
    <dbReference type="NCBI Taxonomy" id="37862"/>
    <lineage>
        <taxon>Eukaryota</taxon>
        <taxon>Metazoa</taxon>
        <taxon>Ecdysozoa</taxon>
        <taxon>Nematoda</taxon>
        <taxon>Chromadorea</taxon>
        <taxon>Rhabditida</taxon>
        <taxon>Rhabditina</taxon>
        <taxon>Rhabditomorpha</taxon>
        <taxon>Strongyloidea</taxon>
        <taxon>Heterorhabditidae</taxon>
        <taxon>Heterorhabditis</taxon>
    </lineage>
</organism>
<sequence>MLSEYLSMIRLTDSSDQGIRCGGSSRNSQISSAEGAARIQMHTFKSSSVNTTSFMGTFDRRLREQLKKINVIDKKDNYDEDLVWESWPSVNARTVEGGISDRPIKEMNNFPKISLIIWETTINTDVPTNKAILIPAYVSYSVPCLRVDDRDKGFYVWSRKTGKVLENSFVKLNNVHDTMKLDSNFCDKKLVLSEDIPAGVEVVHYSSLVMNKSRFTNKDGKEIDAVRLSGSLAGSEGRPGVIFNKQNNTITVNVGTDYIQYINYELLLSRPDGSFLITAEESLCIITASPDTNGEPNHQTLRAVNTLFFLFFSILHLQPPLLLITWKIRSGILLTKFLMPLLSTSECDGQSIVATSLSSNQVLVLRLEWMVALSCWKVKYFGIQHCSSSSRQTPSRSIP</sequence>
<name>A0A1I7X8W9_HETBA</name>
<dbReference type="AlphaFoldDB" id="A0A1I7X8W9"/>
<dbReference type="WBParaSite" id="Hba_13942">
    <property type="protein sequence ID" value="Hba_13942"/>
    <property type="gene ID" value="Hba_13942"/>
</dbReference>
<evidence type="ECO:0000313" key="2">
    <source>
        <dbReference type="WBParaSite" id="Hba_13942"/>
    </source>
</evidence>
<evidence type="ECO:0000313" key="1">
    <source>
        <dbReference type="Proteomes" id="UP000095283"/>
    </source>
</evidence>
<reference evidence="2" key="1">
    <citation type="submission" date="2016-11" db="UniProtKB">
        <authorList>
            <consortium name="WormBaseParasite"/>
        </authorList>
    </citation>
    <scope>IDENTIFICATION</scope>
</reference>
<protein>
    <submittedName>
        <fullName evidence="2">IgGFc_binding domain-containing protein</fullName>
    </submittedName>
</protein>
<dbReference type="Proteomes" id="UP000095283">
    <property type="component" value="Unplaced"/>
</dbReference>
<proteinExistence type="predicted"/>
<keyword evidence="1" id="KW-1185">Reference proteome</keyword>
<accession>A0A1I7X8W9</accession>